<sequence>MCTDKRHVWAGRDLGQPADIRLKGLGILNTFGDPRLRAPIPICNDHGIEVRGSDGLDHGTAGSQHGRGLGGFGNIAVAGR</sequence>
<evidence type="ECO:0000313" key="1">
    <source>
        <dbReference type="EMBL" id="KAK5633563.1"/>
    </source>
</evidence>
<proteinExistence type="predicted"/>
<dbReference type="Proteomes" id="UP001305414">
    <property type="component" value="Unassembled WGS sequence"/>
</dbReference>
<comment type="caution">
    <text evidence="1">The sequence shown here is derived from an EMBL/GenBank/DDBJ whole genome shotgun (WGS) entry which is preliminary data.</text>
</comment>
<reference evidence="1 2" key="1">
    <citation type="submission" date="2023-10" db="EMBL/GenBank/DDBJ databases">
        <title>Draft genome sequence of Xylaria bambusicola isolate GMP-LS, the root and basal stem rot pathogen of sugarcane in Indonesia.</title>
        <authorList>
            <person name="Selvaraj P."/>
            <person name="Muralishankar V."/>
            <person name="Muruganantham S."/>
            <person name="Sp S."/>
            <person name="Haryani S."/>
            <person name="Lau K.J.X."/>
            <person name="Naqvi N.I."/>
        </authorList>
    </citation>
    <scope>NUCLEOTIDE SEQUENCE [LARGE SCALE GENOMIC DNA]</scope>
    <source>
        <strain evidence="1">GMP-LS</strain>
    </source>
</reference>
<keyword evidence="2" id="KW-1185">Reference proteome</keyword>
<gene>
    <name evidence="1" type="ORF">RRF57_009277</name>
</gene>
<name>A0AAN7ZBV4_9PEZI</name>
<evidence type="ECO:0000313" key="2">
    <source>
        <dbReference type="Proteomes" id="UP001305414"/>
    </source>
</evidence>
<protein>
    <submittedName>
        <fullName evidence="1">Uncharacterized protein</fullName>
    </submittedName>
</protein>
<dbReference type="EMBL" id="JAWHQM010000033">
    <property type="protein sequence ID" value="KAK5633563.1"/>
    <property type="molecule type" value="Genomic_DNA"/>
</dbReference>
<organism evidence="1 2">
    <name type="scientific">Xylaria bambusicola</name>
    <dbReference type="NCBI Taxonomy" id="326684"/>
    <lineage>
        <taxon>Eukaryota</taxon>
        <taxon>Fungi</taxon>
        <taxon>Dikarya</taxon>
        <taxon>Ascomycota</taxon>
        <taxon>Pezizomycotina</taxon>
        <taxon>Sordariomycetes</taxon>
        <taxon>Xylariomycetidae</taxon>
        <taxon>Xylariales</taxon>
        <taxon>Xylariaceae</taxon>
        <taxon>Xylaria</taxon>
    </lineage>
</organism>
<dbReference type="AlphaFoldDB" id="A0AAN7ZBV4"/>
<accession>A0AAN7ZBV4</accession>